<dbReference type="Proteomes" id="UP000253740">
    <property type="component" value="Unassembled WGS sequence"/>
</dbReference>
<feature type="domain" description="Cytochrome c" evidence="6">
    <location>
        <begin position="227"/>
        <end position="324"/>
    </location>
</feature>
<evidence type="ECO:0000313" key="8">
    <source>
        <dbReference type="Proteomes" id="UP000253740"/>
    </source>
</evidence>
<keyword evidence="3 4" id="KW-0408">Iron</keyword>
<dbReference type="GO" id="GO:0046872">
    <property type="term" value="F:metal ion binding"/>
    <property type="evidence" value="ECO:0007669"/>
    <property type="project" value="UniProtKB-KW"/>
</dbReference>
<dbReference type="STRING" id="1475481.GCA_000953855_01851"/>
<dbReference type="PANTHER" id="PTHR35008:SF8">
    <property type="entry name" value="ALCOHOL DEHYDROGENASE CYTOCHROME C SUBUNIT"/>
    <property type="match status" value="1"/>
</dbReference>
<dbReference type="SUPFAM" id="SSF46626">
    <property type="entry name" value="Cytochrome c"/>
    <property type="match status" value="2"/>
</dbReference>
<evidence type="ECO:0000256" key="2">
    <source>
        <dbReference type="ARBA" id="ARBA00022723"/>
    </source>
</evidence>
<dbReference type="Pfam" id="PF00034">
    <property type="entry name" value="Cytochrom_C"/>
    <property type="match status" value="1"/>
</dbReference>
<dbReference type="InterPro" id="IPR051459">
    <property type="entry name" value="Cytochrome_c-type_DH"/>
</dbReference>
<feature type="transmembrane region" description="Helical" evidence="5">
    <location>
        <begin position="36"/>
        <end position="57"/>
    </location>
</feature>
<reference evidence="7" key="1">
    <citation type="submission" date="2015-08" db="EMBL/GenBank/DDBJ databases">
        <title>Complete DNA Sequence of Pseudomonas syringae pv. actinidiae, the Causal Agent of Kiwifruit Canker Disease.</title>
        <authorList>
            <person name="Rikkerink E.H.A."/>
            <person name="Fineran P.C."/>
        </authorList>
    </citation>
    <scope>NUCLEOTIDE SEQUENCE</scope>
    <source>
        <strain evidence="7">SkMP5</strain>
    </source>
</reference>
<keyword evidence="5" id="KW-0472">Membrane</keyword>
<feature type="domain" description="Cytochrome c" evidence="6">
    <location>
        <begin position="81"/>
        <end position="180"/>
    </location>
</feature>
<keyword evidence="8" id="KW-1185">Reference proteome</keyword>
<protein>
    <submittedName>
        <fullName evidence="7">Cytochrome c, class I</fullName>
    </submittedName>
</protein>
<dbReference type="GO" id="GO:0009055">
    <property type="term" value="F:electron transfer activity"/>
    <property type="evidence" value="ECO:0007669"/>
    <property type="project" value="InterPro"/>
</dbReference>
<evidence type="ECO:0000259" key="6">
    <source>
        <dbReference type="PROSITE" id="PS51007"/>
    </source>
</evidence>
<dbReference type="GO" id="GO:0020037">
    <property type="term" value="F:heme binding"/>
    <property type="evidence" value="ECO:0007669"/>
    <property type="project" value="InterPro"/>
</dbReference>
<dbReference type="AlphaFoldDB" id="A0A0K8QNP9"/>
<dbReference type="PROSITE" id="PS51007">
    <property type="entry name" value="CYTC"/>
    <property type="match status" value="2"/>
</dbReference>
<keyword evidence="2 4" id="KW-0479">Metal-binding</keyword>
<evidence type="ECO:0000313" key="7">
    <source>
        <dbReference type="EMBL" id="GAP66509.1"/>
    </source>
</evidence>
<accession>A0A0K8QNP9</accession>
<proteinExistence type="predicted"/>
<gene>
    <name evidence="7" type="ORF">MBSD_n1817</name>
</gene>
<dbReference type="InterPro" id="IPR009056">
    <property type="entry name" value="Cyt_c-like_dom"/>
</dbReference>
<dbReference type="Gene3D" id="1.10.760.10">
    <property type="entry name" value="Cytochrome c-like domain"/>
    <property type="match status" value="2"/>
</dbReference>
<keyword evidence="1 4" id="KW-0349">Heme</keyword>
<organism evidence="7">
    <name type="scientific">Mizugakiibacter sediminis</name>
    <dbReference type="NCBI Taxonomy" id="1475481"/>
    <lineage>
        <taxon>Bacteria</taxon>
        <taxon>Pseudomonadati</taxon>
        <taxon>Pseudomonadota</taxon>
        <taxon>Gammaproteobacteria</taxon>
        <taxon>Lysobacterales</taxon>
        <taxon>Rhodanobacteraceae</taxon>
        <taxon>Mizugakiibacter</taxon>
    </lineage>
</organism>
<dbReference type="InterPro" id="IPR036909">
    <property type="entry name" value="Cyt_c-like_dom_sf"/>
</dbReference>
<evidence type="ECO:0000256" key="5">
    <source>
        <dbReference type="SAM" id="Phobius"/>
    </source>
</evidence>
<dbReference type="PANTHER" id="PTHR35008">
    <property type="entry name" value="BLL4482 PROTEIN-RELATED"/>
    <property type="match status" value="1"/>
</dbReference>
<evidence type="ECO:0000256" key="1">
    <source>
        <dbReference type="ARBA" id="ARBA00022617"/>
    </source>
</evidence>
<keyword evidence="5" id="KW-1133">Transmembrane helix</keyword>
<dbReference type="EMBL" id="DF970209">
    <property type="protein sequence ID" value="GAP66509.1"/>
    <property type="molecule type" value="Genomic_DNA"/>
</dbReference>
<name>A0A0K8QNP9_9GAMM</name>
<keyword evidence="5" id="KW-0812">Transmembrane</keyword>
<sequence>MSSTRDRRRHWTSARPPAYTMALRAGSAEGHVMKRWLLRALVALLVVIVALAGFVWIRSAAALGQRYAIDEPPLALPTDAASLAQGEHIATTRGCRICHGPDLGGHVEVDVPAIGRLAGPNLTRGRGGIGATLGVADWERAIRHGVAPDGRPLLFMPIRDFANLSDADTAALIAWARQVPPVDRDVPPARVGPAGRALFAFGRMPNLLEARLIDQHAPHAAAVAAEPTAAYGRYLASACIGCHGEHFSGGAIPGLPPSFPKAANLTPDPATGLGRWSEADFARTLRTGKRPDGTALDPFMPWRNLSRMSDTELAALWAYLRTLPPRPRGHR</sequence>
<evidence type="ECO:0000256" key="3">
    <source>
        <dbReference type="ARBA" id="ARBA00023004"/>
    </source>
</evidence>
<evidence type="ECO:0000256" key="4">
    <source>
        <dbReference type="PROSITE-ProRule" id="PRU00433"/>
    </source>
</evidence>